<organism evidence="16 17">
    <name type="scientific">Candidatus Staskawiczbacteria bacterium RIFOXYD1_FULL_32_13</name>
    <dbReference type="NCBI Taxonomy" id="1802234"/>
    <lineage>
        <taxon>Bacteria</taxon>
        <taxon>Candidatus Staskawicziibacteriota</taxon>
    </lineage>
</organism>
<comment type="subcellular location">
    <subcellularLocation>
        <location evidence="2">Cell membrane</location>
    </subcellularLocation>
    <subcellularLocation>
        <location evidence="1">Membrane</location>
        <topology evidence="1">Single-pass membrane protein</topology>
    </subcellularLocation>
</comment>
<dbReference type="SUPFAM" id="SSF56601">
    <property type="entry name" value="beta-lactamase/transpeptidase-like"/>
    <property type="match status" value="1"/>
</dbReference>
<dbReference type="GO" id="GO:0005886">
    <property type="term" value="C:plasma membrane"/>
    <property type="evidence" value="ECO:0007669"/>
    <property type="project" value="UniProtKB-SubCell"/>
</dbReference>
<dbReference type="GO" id="GO:0009252">
    <property type="term" value="P:peptidoglycan biosynthetic process"/>
    <property type="evidence" value="ECO:0007669"/>
    <property type="project" value="UniProtKB-KW"/>
</dbReference>
<dbReference type="PANTHER" id="PTHR30627:SF2">
    <property type="entry name" value="PEPTIDOGLYCAN D,D-TRANSPEPTIDASE MRDA"/>
    <property type="match status" value="1"/>
</dbReference>
<dbReference type="GO" id="GO:0009002">
    <property type="term" value="F:serine-type D-Ala-D-Ala carboxypeptidase activity"/>
    <property type="evidence" value="ECO:0007669"/>
    <property type="project" value="InterPro"/>
</dbReference>
<dbReference type="Pfam" id="PF00905">
    <property type="entry name" value="Transpeptidase"/>
    <property type="match status" value="1"/>
</dbReference>
<dbReference type="AlphaFoldDB" id="A0A1G2JMH2"/>
<protein>
    <submittedName>
        <fullName evidence="16">Penicillin-binding protein 2</fullName>
    </submittedName>
</protein>
<evidence type="ECO:0000256" key="3">
    <source>
        <dbReference type="ARBA" id="ARBA00022475"/>
    </source>
</evidence>
<evidence type="ECO:0000256" key="13">
    <source>
        <dbReference type="SAM" id="Phobius"/>
    </source>
</evidence>
<keyword evidence="4" id="KW-0997">Cell inner membrane</keyword>
<keyword evidence="5" id="KW-0645">Protease</keyword>
<feature type="domain" description="Penicillin-binding protein dimerisation" evidence="15">
    <location>
        <begin position="93"/>
        <end position="256"/>
    </location>
</feature>
<keyword evidence="3" id="KW-1003">Cell membrane</keyword>
<gene>
    <name evidence="16" type="ORF">A2561_04255</name>
</gene>
<keyword evidence="12" id="KW-0961">Cell wall biogenesis/degradation</keyword>
<dbReference type="GO" id="GO:0008658">
    <property type="term" value="F:penicillin binding"/>
    <property type="evidence" value="ECO:0007669"/>
    <property type="project" value="InterPro"/>
</dbReference>
<dbReference type="InterPro" id="IPR005311">
    <property type="entry name" value="PBP_dimer"/>
</dbReference>
<name>A0A1G2JMH2_9BACT</name>
<reference evidence="16 17" key="1">
    <citation type="journal article" date="2016" name="Nat. Commun.">
        <title>Thousands of microbial genomes shed light on interconnected biogeochemical processes in an aquifer system.</title>
        <authorList>
            <person name="Anantharaman K."/>
            <person name="Brown C.T."/>
            <person name="Hug L.A."/>
            <person name="Sharon I."/>
            <person name="Castelle C.J."/>
            <person name="Probst A.J."/>
            <person name="Thomas B.C."/>
            <person name="Singh A."/>
            <person name="Wilkins M.J."/>
            <person name="Karaoz U."/>
            <person name="Brodie E.L."/>
            <person name="Williams K.H."/>
            <person name="Hubbard S.S."/>
            <person name="Banfield J.F."/>
        </authorList>
    </citation>
    <scope>NUCLEOTIDE SEQUENCE [LARGE SCALE GENOMIC DNA]</scope>
</reference>
<keyword evidence="10 13" id="KW-1133">Transmembrane helix</keyword>
<dbReference type="GO" id="GO:0071555">
    <property type="term" value="P:cell wall organization"/>
    <property type="evidence" value="ECO:0007669"/>
    <property type="project" value="UniProtKB-KW"/>
</dbReference>
<dbReference type="InterPro" id="IPR036138">
    <property type="entry name" value="PBP_dimer_sf"/>
</dbReference>
<accession>A0A1G2JMH2</accession>
<dbReference type="Gene3D" id="3.40.710.10">
    <property type="entry name" value="DD-peptidase/beta-lactamase superfamily"/>
    <property type="match status" value="1"/>
</dbReference>
<dbReference type="GO" id="GO:0008360">
    <property type="term" value="P:regulation of cell shape"/>
    <property type="evidence" value="ECO:0007669"/>
    <property type="project" value="UniProtKB-KW"/>
</dbReference>
<dbReference type="InterPro" id="IPR012338">
    <property type="entry name" value="Beta-lactam/transpept-like"/>
</dbReference>
<sequence length="645" mass="72223">MLLKNYKVKNKYSASIEPHEVFLDNLEKDKEAESGFSEKRFEVPLKERKAYILLALFILVTILISSKVFYLQVFEGKNLHALAENNKGKIVLIKPERGIIYDRNLKKMLSNSPAFDLVCDRRGFPDSSLETKDQIEKLSNILGKDSFDLEKQINDSQEPVVLIKENLSHEIILILEARINEFKGCLVENNIIRNYVLGESFSHLLGYVGRITQNEFLSQKTYAINDSSGKSGLEKSYEQYLRGIPGKLEFQKTAVGIQKGQEIISEPISGNNVVLNIDSDLQQKIYEELEKSIKNVGSKKGSAVALDPRNGQVLALVSFPSYDNNLFAKGISQKDLDLLLNDNSQPFFNRAISAQYPTGSTIKPFEASGALQEKLISPIKLINDPGFIEVKSKYDPSIVYRFGGVTPHGWVDMREAIAVSSNIYFYTIGGGYLDQQGLGPTKIAKYLSLFGWGEKTGIDLPGEFKGFIPSPEWKKEYKKESWWDGDTYNLAIGQSDLQVTPLQLALAYATIANGGTLYKPQIVNKIIDTSTQEPMIVKQFEPEIVRQGFIDKENLKVIQEGMRDGVAKSYGSSYFLNSLPVAVASKTGTAEIGKDGYYNTWASVYGPYENPNIVLIVTIEEVEGLRSGSLTVAKEVLNWYFSQSR</sequence>
<dbReference type="GO" id="GO:0006508">
    <property type="term" value="P:proteolysis"/>
    <property type="evidence" value="ECO:0007669"/>
    <property type="project" value="UniProtKB-KW"/>
</dbReference>
<evidence type="ECO:0000256" key="10">
    <source>
        <dbReference type="ARBA" id="ARBA00022989"/>
    </source>
</evidence>
<keyword evidence="7" id="KW-0378">Hydrolase</keyword>
<evidence type="ECO:0000259" key="15">
    <source>
        <dbReference type="Pfam" id="PF03717"/>
    </source>
</evidence>
<evidence type="ECO:0000256" key="11">
    <source>
        <dbReference type="ARBA" id="ARBA00023136"/>
    </source>
</evidence>
<keyword evidence="11 13" id="KW-0472">Membrane</keyword>
<feature type="domain" description="Penicillin-binding protein transpeptidase" evidence="14">
    <location>
        <begin position="301"/>
        <end position="638"/>
    </location>
</feature>
<evidence type="ECO:0000256" key="8">
    <source>
        <dbReference type="ARBA" id="ARBA00022960"/>
    </source>
</evidence>
<dbReference type="NCBIfam" id="TIGR03423">
    <property type="entry name" value="pbp2_mrdA"/>
    <property type="match status" value="1"/>
</dbReference>
<dbReference type="PANTHER" id="PTHR30627">
    <property type="entry name" value="PEPTIDOGLYCAN D,D-TRANSPEPTIDASE"/>
    <property type="match status" value="1"/>
</dbReference>
<dbReference type="InterPro" id="IPR001460">
    <property type="entry name" value="PCN-bd_Tpept"/>
</dbReference>
<evidence type="ECO:0000256" key="6">
    <source>
        <dbReference type="ARBA" id="ARBA00022692"/>
    </source>
</evidence>
<dbReference type="InterPro" id="IPR050515">
    <property type="entry name" value="Beta-lactam/transpept"/>
</dbReference>
<keyword evidence="6 13" id="KW-0812">Transmembrane</keyword>
<evidence type="ECO:0000313" key="17">
    <source>
        <dbReference type="Proteomes" id="UP000178935"/>
    </source>
</evidence>
<dbReference type="InterPro" id="IPR017790">
    <property type="entry name" value="Penicillin-binding_protein_2"/>
</dbReference>
<dbReference type="EMBL" id="MHPU01000043">
    <property type="protein sequence ID" value="OGZ87448.1"/>
    <property type="molecule type" value="Genomic_DNA"/>
</dbReference>
<evidence type="ECO:0000259" key="14">
    <source>
        <dbReference type="Pfam" id="PF00905"/>
    </source>
</evidence>
<feature type="transmembrane region" description="Helical" evidence="13">
    <location>
        <begin position="50"/>
        <end position="70"/>
    </location>
</feature>
<evidence type="ECO:0000256" key="2">
    <source>
        <dbReference type="ARBA" id="ARBA00004236"/>
    </source>
</evidence>
<dbReference type="Proteomes" id="UP000178935">
    <property type="component" value="Unassembled WGS sequence"/>
</dbReference>
<comment type="caution">
    <text evidence="16">The sequence shown here is derived from an EMBL/GenBank/DDBJ whole genome shotgun (WGS) entry which is preliminary data.</text>
</comment>
<evidence type="ECO:0000313" key="16">
    <source>
        <dbReference type="EMBL" id="OGZ87448.1"/>
    </source>
</evidence>
<dbReference type="Pfam" id="PF03717">
    <property type="entry name" value="PBP_dimer"/>
    <property type="match status" value="1"/>
</dbReference>
<evidence type="ECO:0000256" key="12">
    <source>
        <dbReference type="ARBA" id="ARBA00023316"/>
    </source>
</evidence>
<keyword evidence="8" id="KW-0133">Cell shape</keyword>
<dbReference type="GO" id="GO:0071972">
    <property type="term" value="F:peptidoglycan L,D-transpeptidase activity"/>
    <property type="evidence" value="ECO:0007669"/>
    <property type="project" value="TreeGrafter"/>
</dbReference>
<evidence type="ECO:0000256" key="1">
    <source>
        <dbReference type="ARBA" id="ARBA00004167"/>
    </source>
</evidence>
<evidence type="ECO:0000256" key="4">
    <source>
        <dbReference type="ARBA" id="ARBA00022519"/>
    </source>
</evidence>
<evidence type="ECO:0000256" key="9">
    <source>
        <dbReference type="ARBA" id="ARBA00022984"/>
    </source>
</evidence>
<evidence type="ECO:0000256" key="7">
    <source>
        <dbReference type="ARBA" id="ARBA00022801"/>
    </source>
</evidence>
<dbReference type="Gene3D" id="3.90.1310.10">
    <property type="entry name" value="Penicillin-binding protein 2a (Domain 2)"/>
    <property type="match status" value="1"/>
</dbReference>
<keyword evidence="9" id="KW-0573">Peptidoglycan synthesis</keyword>
<proteinExistence type="predicted"/>
<dbReference type="SUPFAM" id="SSF56519">
    <property type="entry name" value="Penicillin binding protein dimerisation domain"/>
    <property type="match status" value="1"/>
</dbReference>
<evidence type="ECO:0000256" key="5">
    <source>
        <dbReference type="ARBA" id="ARBA00022670"/>
    </source>
</evidence>